<organism evidence="2 3">
    <name type="scientific">Undibacterium pigrum</name>
    <dbReference type="NCBI Taxonomy" id="401470"/>
    <lineage>
        <taxon>Bacteria</taxon>
        <taxon>Pseudomonadati</taxon>
        <taxon>Pseudomonadota</taxon>
        <taxon>Betaproteobacteria</taxon>
        <taxon>Burkholderiales</taxon>
        <taxon>Oxalobacteraceae</taxon>
        <taxon>Undibacterium</taxon>
    </lineage>
</organism>
<sequence length="567" mass="61045">MRAYRQPLPSRATTKSIALLGLIAFSLVGSSVYAGTTLPAVKSLAGQCDAILQGVSDAGPGTVVLAARKGELICTSARGMADIELGLALKPEHKFRIGSITKQFTAVALLKLVDQGKARLDDPLSKYLSDFPDGSKITLLQLLNHTAGVGELTSTPKFGETTQRIDTNSKDLVKSISALPADFAPGTSWKYSNSGYILLSSVIEKITGKSWNLALDELIFKPLNLKDTGWENPEQVWPGLVRGYQKNAQGGYAPASPISMTVPQGAGAMISTVNDLWRWNEALHGGRLLSAASYQQMTTPQGTAVKGRYGFGIVNNQVRGHSAFWHNGGINGFVSGLTYIPESGTTVVQLNNLEGPPGPYLMQLAAQVIGDPFVVLTREKWTEESMKNAQGIYAKDGVTRTIKFQDGKLYSRRQGGKDLALVTATQERLGFDIDPLNWMELVRDGQKKITGLNFYPQGSSASELWTRQGDLPAETTAPTLSEAQLARLVGSYTSPAFSVDVRRTAKGGLEVQAKGQPSAEIVATDVNKFKLTIVDASLEFDAQGPLAENVILRQGGQEIKMQRVNGK</sequence>
<proteinExistence type="predicted"/>
<dbReference type="EMBL" id="QJKB01000007">
    <property type="protein sequence ID" value="PXX41617.1"/>
    <property type="molecule type" value="Genomic_DNA"/>
</dbReference>
<dbReference type="InterPro" id="IPR001466">
    <property type="entry name" value="Beta-lactam-related"/>
</dbReference>
<dbReference type="SUPFAM" id="SSF56601">
    <property type="entry name" value="beta-lactamase/transpeptidase-like"/>
    <property type="match status" value="1"/>
</dbReference>
<accession>A0A318J5I7</accession>
<dbReference type="Gene3D" id="3.40.710.10">
    <property type="entry name" value="DD-peptidase/beta-lactamase superfamily"/>
    <property type="match status" value="1"/>
</dbReference>
<dbReference type="RefSeq" id="WP_110256838.1">
    <property type="nucleotide sequence ID" value="NZ_QJKB01000007.1"/>
</dbReference>
<protein>
    <submittedName>
        <fullName evidence="2">CubicO group peptidase (Beta-lactamase class C family)</fullName>
    </submittedName>
</protein>
<dbReference type="PANTHER" id="PTHR46825">
    <property type="entry name" value="D-ALANYL-D-ALANINE-CARBOXYPEPTIDASE/ENDOPEPTIDASE AMPH"/>
    <property type="match status" value="1"/>
</dbReference>
<evidence type="ECO:0000313" key="3">
    <source>
        <dbReference type="Proteomes" id="UP000247792"/>
    </source>
</evidence>
<feature type="domain" description="Beta-lactamase-related" evidence="1">
    <location>
        <begin position="58"/>
        <end position="358"/>
    </location>
</feature>
<dbReference type="PANTHER" id="PTHR46825:SF9">
    <property type="entry name" value="BETA-LACTAMASE-RELATED DOMAIN-CONTAINING PROTEIN"/>
    <property type="match status" value="1"/>
</dbReference>
<dbReference type="InterPro" id="IPR012338">
    <property type="entry name" value="Beta-lactam/transpept-like"/>
</dbReference>
<dbReference type="AlphaFoldDB" id="A0A318J5I7"/>
<dbReference type="InterPro" id="IPR050491">
    <property type="entry name" value="AmpC-like"/>
</dbReference>
<gene>
    <name evidence="2" type="ORF">DFR42_107269</name>
</gene>
<evidence type="ECO:0000259" key="1">
    <source>
        <dbReference type="Pfam" id="PF00144"/>
    </source>
</evidence>
<dbReference type="OrthoDB" id="9799367at2"/>
<dbReference type="Pfam" id="PF00144">
    <property type="entry name" value="Beta-lactamase"/>
    <property type="match status" value="1"/>
</dbReference>
<keyword evidence="3" id="KW-1185">Reference proteome</keyword>
<evidence type="ECO:0000313" key="2">
    <source>
        <dbReference type="EMBL" id="PXX41617.1"/>
    </source>
</evidence>
<comment type="caution">
    <text evidence="2">The sequence shown here is derived from an EMBL/GenBank/DDBJ whole genome shotgun (WGS) entry which is preliminary data.</text>
</comment>
<name>A0A318J5I7_9BURK</name>
<dbReference type="Proteomes" id="UP000247792">
    <property type="component" value="Unassembled WGS sequence"/>
</dbReference>
<reference evidence="2 3" key="1">
    <citation type="submission" date="2018-05" db="EMBL/GenBank/DDBJ databases">
        <title>Genomic Encyclopedia of Type Strains, Phase IV (KMG-IV): sequencing the most valuable type-strain genomes for metagenomic binning, comparative biology and taxonomic classification.</title>
        <authorList>
            <person name="Goeker M."/>
        </authorList>
    </citation>
    <scope>NUCLEOTIDE SEQUENCE [LARGE SCALE GENOMIC DNA]</scope>
    <source>
        <strain evidence="2 3">DSM 19792</strain>
    </source>
</reference>